<reference evidence="1 2" key="1">
    <citation type="submission" date="2016-10" db="EMBL/GenBank/DDBJ databases">
        <authorList>
            <person name="de Groot N.N."/>
        </authorList>
    </citation>
    <scope>NUCLEOTIDE SEQUENCE [LARGE SCALE GENOMIC DNA]</scope>
    <source>
        <strain evidence="1 2">JCM 18415</strain>
    </source>
</reference>
<dbReference type="AlphaFoldDB" id="A0A1I6BGG1"/>
<sequence length="253" mass="27595">MSTTLIVALVVGGLAIVIAIGFFSQAVERARLEKARAVAELHARWNHCNGINAALPGQFMSPDLKKLLLTVEAALLERLLSHDPRHEAAGRLAKVREQLAGAGASAGNPEMNISDETAAQKVRQQLGELLRVLELARQDGLIDDGTLLRWSQKIRRQRTEVTLNMLRALAEAAMQAGKPRVAKLQYERAVAYLSKQGANAPADQLAVFRHLLIQAEQAAAQMERAAPGTALSEGVQALEEDDQAWRKKALYDD</sequence>
<organism evidence="1 2">
    <name type="scientific">Halopseudomonas formosensis</name>
    <dbReference type="NCBI Taxonomy" id="1002526"/>
    <lineage>
        <taxon>Bacteria</taxon>
        <taxon>Pseudomonadati</taxon>
        <taxon>Pseudomonadota</taxon>
        <taxon>Gammaproteobacteria</taxon>
        <taxon>Pseudomonadales</taxon>
        <taxon>Pseudomonadaceae</taxon>
        <taxon>Halopseudomonas</taxon>
    </lineage>
</organism>
<name>A0A1I6BGG1_9GAMM</name>
<gene>
    <name evidence="1" type="ORF">SAMN05216578_10416</name>
</gene>
<proteinExistence type="predicted"/>
<evidence type="ECO:0000313" key="2">
    <source>
        <dbReference type="Proteomes" id="UP000242815"/>
    </source>
</evidence>
<dbReference type="Proteomes" id="UP000242815">
    <property type="component" value="Unassembled WGS sequence"/>
</dbReference>
<dbReference type="OrthoDB" id="6199153at2"/>
<dbReference type="RefSeq" id="WP_090538450.1">
    <property type="nucleotide sequence ID" value="NZ_FOYD01000004.1"/>
</dbReference>
<accession>A0A1I6BGG1</accession>
<dbReference type="EMBL" id="FOYD01000004">
    <property type="protein sequence ID" value="SFQ80004.1"/>
    <property type="molecule type" value="Genomic_DNA"/>
</dbReference>
<protein>
    <submittedName>
        <fullName evidence="1">Uncharacterized protein</fullName>
    </submittedName>
</protein>
<evidence type="ECO:0000313" key="1">
    <source>
        <dbReference type="EMBL" id="SFQ80004.1"/>
    </source>
</evidence>